<name>A0A919PKQ0_9ACTN</name>
<comment type="caution">
    <text evidence="1">The sequence shown here is derived from an EMBL/GenBank/DDBJ whole genome shotgun (WGS) entry which is preliminary data.</text>
</comment>
<evidence type="ECO:0008006" key="3">
    <source>
        <dbReference type="Google" id="ProtNLM"/>
    </source>
</evidence>
<keyword evidence="2" id="KW-1185">Reference proteome</keyword>
<dbReference type="AlphaFoldDB" id="A0A919PKQ0"/>
<dbReference type="Proteomes" id="UP000660611">
    <property type="component" value="Unassembled WGS sequence"/>
</dbReference>
<dbReference type="GO" id="GO:0006974">
    <property type="term" value="P:DNA damage response"/>
    <property type="evidence" value="ECO:0007669"/>
    <property type="project" value="TreeGrafter"/>
</dbReference>
<dbReference type="Gene3D" id="3.30.110.170">
    <property type="entry name" value="Protein of unknown function (DUF541), domain 1"/>
    <property type="match status" value="1"/>
</dbReference>
<organism evidence="1 2">
    <name type="scientific">Dactylosporangium siamense</name>
    <dbReference type="NCBI Taxonomy" id="685454"/>
    <lineage>
        <taxon>Bacteria</taxon>
        <taxon>Bacillati</taxon>
        <taxon>Actinomycetota</taxon>
        <taxon>Actinomycetes</taxon>
        <taxon>Micromonosporales</taxon>
        <taxon>Micromonosporaceae</taxon>
        <taxon>Dactylosporangium</taxon>
    </lineage>
</organism>
<dbReference type="RefSeq" id="WP_203847104.1">
    <property type="nucleotide sequence ID" value="NZ_BAAAVW010000009.1"/>
</dbReference>
<dbReference type="InterPro" id="IPR007497">
    <property type="entry name" value="SIMPL/DUF541"/>
</dbReference>
<evidence type="ECO:0000313" key="1">
    <source>
        <dbReference type="EMBL" id="GIG45317.1"/>
    </source>
</evidence>
<dbReference type="InterPro" id="IPR052022">
    <property type="entry name" value="26kDa_periplasmic_antigen"/>
</dbReference>
<dbReference type="PANTHER" id="PTHR34387">
    <property type="entry name" value="SLR1258 PROTEIN"/>
    <property type="match status" value="1"/>
</dbReference>
<accession>A0A919PKQ0</accession>
<sequence length="217" mass="23584">MTVVAVRGEATREVDPELAEFTVVVSARDKDRQTTLTRLRERADALRELLDRHGEAVERRETSGLHVHAELGKKGERVAAYSGSVVTTVTVHDFAALGELLLTVANQDQTHVDGPRWSLRPDSAVHKEVRRAAVADAIARGKEYAEALGAQVVDLLELSDPGLRGEAVPLGMFQSYDVQAKSRGAYGGAPLQLDPQRQRVRAAVEARFTITTPDLGA</sequence>
<dbReference type="PANTHER" id="PTHR34387:SF2">
    <property type="entry name" value="SLR1258 PROTEIN"/>
    <property type="match status" value="1"/>
</dbReference>
<dbReference type="EMBL" id="BONQ01000050">
    <property type="protein sequence ID" value="GIG45317.1"/>
    <property type="molecule type" value="Genomic_DNA"/>
</dbReference>
<reference evidence="1" key="1">
    <citation type="submission" date="2021-01" db="EMBL/GenBank/DDBJ databases">
        <title>Whole genome shotgun sequence of Dactylosporangium siamense NBRC 106093.</title>
        <authorList>
            <person name="Komaki H."/>
            <person name="Tamura T."/>
        </authorList>
    </citation>
    <scope>NUCLEOTIDE SEQUENCE</scope>
    <source>
        <strain evidence="1">NBRC 106093</strain>
    </source>
</reference>
<gene>
    <name evidence="1" type="ORF">Dsi01nite_033580</name>
</gene>
<dbReference type="Pfam" id="PF04402">
    <property type="entry name" value="SIMPL"/>
    <property type="match status" value="1"/>
</dbReference>
<evidence type="ECO:0000313" key="2">
    <source>
        <dbReference type="Proteomes" id="UP000660611"/>
    </source>
</evidence>
<protein>
    <recommendedName>
        <fullName evidence="3">DUF541 domain-containing protein</fullName>
    </recommendedName>
</protein>
<dbReference type="Gene3D" id="3.30.70.2970">
    <property type="entry name" value="Protein of unknown function (DUF541), domain 2"/>
    <property type="match status" value="1"/>
</dbReference>
<proteinExistence type="predicted"/>